<evidence type="ECO:0000313" key="1">
    <source>
        <dbReference type="EMBL" id="MFD1735469.1"/>
    </source>
</evidence>
<gene>
    <name evidence="1" type="ORF">ACFSCX_02730</name>
</gene>
<accession>A0ABW4LK06</accession>
<reference evidence="2" key="1">
    <citation type="journal article" date="2019" name="Int. J. Syst. Evol. Microbiol.">
        <title>The Global Catalogue of Microorganisms (GCM) 10K type strain sequencing project: providing services to taxonomists for standard genome sequencing and annotation.</title>
        <authorList>
            <consortium name="The Broad Institute Genomics Platform"/>
            <consortium name="The Broad Institute Genome Sequencing Center for Infectious Disease"/>
            <person name="Wu L."/>
            <person name="Ma J."/>
        </authorList>
    </citation>
    <scope>NUCLEOTIDE SEQUENCE [LARGE SCALE GENOMIC DNA]</scope>
    <source>
        <strain evidence="2">CCUG 49339</strain>
    </source>
</reference>
<evidence type="ECO:0008006" key="3">
    <source>
        <dbReference type="Google" id="ProtNLM"/>
    </source>
</evidence>
<comment type="caution">
    <text evidence="1">The sequence shown here is derived from an EMBL/GenBank/DDBJ whole genome shotgun (WGS) entry which is preliminary data.</text>
</comment>
<dbReference type="Gene3D" id="3.40.50.11190">
    <property type="match status" value="1"/>
</dbReference>
<proteinExistence type="predicted"/>
<organism evidence="1 2">
    <name type="scientific">Bacillus salitolerans</name>
    <dbReference type="NCBI Taxonomy" id="1437434"/>
    <lineage>
        <taxon>Bacteria</taxon>
        <taxon>Bacillati</taxon>
        <taxon>Bacillota</taxon>
        <taxon>Bacilli</taxon>
        <taxon>Bacillales</taxon>
        <taxon>Bacillaceae</taxon>
        <taxon>Bacillus</taxon>
    </lineage>
</organism>
<sequence>MISKETINEIQKCILFMPTNGFGLGHLTRTLAIARRLKQQDPSVKIIFITTSHAIHLVYKEGFIGYFFPSEKLSTLKRRVWNQMFSSTVINVIRAYNPKVLVFDGVYPYDIISEIDKLLISINEANEIANLLFKFVHENGGDS</sequence>
<keyword evidence="2" id="KW-1185">Reference proteome</keyword>
<dbReference type="EMBL" id="JBHUEM010000003">
    <property type="protein sequence ID" value="MFD1735469.1"/>
    <property type="molecule type" value="Genomic_DNA"/>
</dbReference>
<name>A0ABW4LK06_9BACI</name>
<evidence type="ECO:0000313" key="2">
    <source>
        <dbReference type="Proteomes" id="UP001597214"/>
    </source>
</evidence>
<dbReference type="SUPFAM" id="SSF53756">
    <property type="entry name" value="UDP-Glycosyltransferase/glycogen phosphorylase"/>
    <property type="match status" value="1"/>
</dbReference>
<dbReference type="Proteomes" id="UP001597214">
    <property type="component" value="Unassembled WGS sequence"/>
</dbReference>
<protein>
    <recommendedName>
        <fullName evidence="3">Glycosyl transferase family 28 C-terminal domain-containing protein</fullName>
    </recommendedName>
</protein>
<dbReference type="RefSeq" id="WP_377926568.1">
    <property type="nucleotide sequence ID" value="NZ_JBHUEM010000003.1"/>
</dbReference>